<feature type="domain" description="Flagellar protein FlgJ N-terminal" evidence="2">
    <location>
        <begin position="123"/>
        <end position="172"/>
    </location>
</feature>
<organism evidence="3 4">
    <name type="scientific">Leptonema illini DSM 21528</name>
    <dbReference type="NCBI Taxonomy" id="929563"/>
    <lineage>
        <taxon>Bacteria</taxon>
        <taxon>Pseudomonadati</taxon>
        <taxon>Spirochaetota</taxon>
        <taxon>Spirochaetia</taxon>
        <taxon>Leptospirales</taxon>
        <taxon>Leptospiraceae</taxon>
        <taxon>Leptonema</taxon>
    </lineage>
</organism>
<evidence type="ECO:0000313" key="3">
    <source>
        <dbReference type="EMBL" id="EHQ04932.1"/>
    </source>
</evidence>
<keyword evidence="4" id="KW-1185">Reference proteome</keyword>
<dbReference type="HOGENOM" id="CLU_1319631_0_0_12"/>
<dbReference type="EMBL" id="JH597773">
    <property type="protein sequence ID" value="EHQ04932.1"/>
    <property type="molecule type" value="Genomic_DNA"/>
</dbReference>
<feature type="region of interest" description="Disordered" evidence="1">
    <location>
        <begin position="187"/>
        <end position="208"/>
    </location>
</feature>
<dbReference type="Pfam" id="PF10135">
    <property type="entry name" value="Rod-binding"/>
    <property type="match status" value="1"/>
</dbReference>
<evidence type="ECO:0000259" key="2">
    <source>
        <dbReference type="Pfam" id="PF10135"/>
    </source>
</evidence>
<dbReference type="STRING" id="183.GCA_002009735_03893"/>
<keyword evidence="3" id="KW-0966">Cell projection</keyword>
<evidence type="ECO:0000256" key="1">
    <source>
        <dbReference type="SAM" id="MobiDB-lite"/>
    </source>
</evidence>
<protein>
    <submittedName>
        <fullName evidence="3">Flagellar protein FlgJ</fullName>
    </submittedName>
</protein>
<dbReference type="Proteomes" id="UP000005737">
    <property type="component" value="Unassembled WGS sequence"/>
</dbReference>
<sequence length="208" mass="24153">MSEIDRIQMPVKSYSEHRLDEMSRRLQRSTSKPDLKESPRERLSPEKSPQEKSSDTERVSPGAKPLFTDEVRKFFPGIDEGRMPSSAFKLEKMPDPSTLTGERKRLYDTAVEFQSLFINMMLKGMRSTLKPENDMLHGGKTQEIFEDMLYDERAKSFSKHGGFPLAEQIYLQMAPMIQEQEAADSYENNLKRVPPTVSTDQIQREWKR</sequence>
<dbReference type="InterPro" id="IPR019301">
    <property type="entry name" value="Flagellar_prot_FlgJ_N"/>
</dbReference>
<feature type="compositionally biased region" description="Basic and acidic residues" evidence="1">
    <location>
        <begin position="31"/>
        <end position="58"/>
    </location>
</feature>
<dbReference type="AlphaFoldDB" id="H2CJ15"/>
<reference evidence="3 4" key="1">
    <citation type="submission" date="2011-10" db="EMBL/GenBank/DDBJ databases">
        <title>The Improved High-Quality Draft genome of Leptonema illini DSM 21528.</title>
        <authorList>
            <consortium name="US DOE Joint Genome Institute (JGI-PGF)"/>
            <person name="Lucas S."/>
            <person name="Copeland A."/>
            <person name="Lapidus A."/>
            <person name="Glavina del Rio T."/>
            <person name="Dalin E."/>
            <person name="Tice H."/>
            <person name="Bruce D."/>
            <person name="Goodwin L."/>
            <person name="Pitluck S."/>
            <person name="Peters L."/>
            <person name="Mikhailova N."/>
            <person name="Held B."/>
            <person name="Kyrpides N."/>
            <person name="Mavromatis K."/>
            <person name="Ivanova N."/>
            <person name="Markowitz V."/>
            <person name="Cheng J.-F."/>
            <person name="Hugenholtz P."/>
            <person name="Woyke T."/>
            <person name="Wu D."/>
            <person name="Gronow S."/>
            <person name="Wellnitz S."/>
            <person name="Brambilla E.-M."/>
            <person name="Klenk H.-P."/>
            <person name="Eisen J.A."/>
        </authorList>
    </citation>
    <scope>NUCLEOTIDE SEQUENCE [LARGE SCALE GENOMIC DNA]</scope>
    <source>
        <strain evidence="3 4">DSM 21528</strain>
    </source>
</reference>
<proteinExistence type="predicted"/>
<evidence type="ECO:0000313" key="4">
    <source>
        <dbReference type="Proteomes" id="UP000005737"/>
    </source>
</evidence>
<accession>H2CJ15</accession>
<keyword evidence="3" id="KW-0969">Cilium</keyword>
<keyword evidence="3" id="KW-0282">Flagellum</keyword>
<feature type="compositionally biased region" description="Basic and acidic residues" evidence="1">
    <location>
        <begin position="14"/>
        <end position="24"/>
    </location>
</feature>
<dbReference type="RefSeq" id="WP_002769106.1">
    <property type="nucleotide sequence ID" value="NZ_JH597773.1"/>
</dbReference>
<feature type="region of interest" description="Disordered" evidence="1">
    <location>
        <begin position="1"/>
        <end position="65"/>
    </location>
</feature>
<gene>
    <name evidence="3" type="ORF">Lepil_0224</name>
</gene>
<name>H2CJ15_9LEPT</name>